<dbReference type="RefSeq" id="WP_169163598.1">
    <property type="nucleotide sequence ID" value="NZ_JABBFW010000038.1"/>
</dbReference>
<dbReference type="AlphaFoldDB" id="A0A848FH97"/>
<proteinExistence type="predicted"/>
<dbReference type="InterPro" id="IPR010751">
    <property type="entry name" value="TrfA"/>
</dbReference>
<protein>
    <submittedName>
        <fullName evidence="1">TrfA family protein</fullName>
    </submittedName>
</protein>
<dbReference type="EMBL" id="JABBFW010000038">
    <property type="protein sequence ID" value="NML18704.1"/>
    <property type="molecule type" value="Genomic_DNA"/>
</dbReference>
<keyword evidence="2" id="KW-1185">Reference proteome</keyword>
<accession>A0A848FH97</accession>
<gene>
    <name evidence="1" type="ORF">HHL10_27425</name>
</gene>
<dbReference type="Proteomes" id="UP000574067">
    <property type="component" value="Unassembled WGS sequence"/>
</dbReference>
<reference evidence="1 2" key="1">
    <citation type="submission" date="2020-04" db="EMBL/GenBank/DDBJ databases">
        <title>Azohydromonas sp. isolated from soil.</title>
        <authorList>
            <person name="Dahal R.H."/>
        </authorList>
    </citation>
    <scope>NUCLEOTIDE SEQUENCE [LARGE SCALE GENOMIC DNA]</scope>
    <source>
        <strain evidence="1 2">G-1-1-14</strain>
    </source>
</reference>
<evidence type="ECO:0000313" key="2">
    <source>
        <dbReference type="Proteomes" id="UP000574067"/>
    </source>
</evidence>
<name>A0A848FH97_9BURK</name>
<organism evidence="1 2">
    <name type="scientific">Azohydromonas caseinilytica</name>
    <dbReference type="NCBI Taxonomy" id="2728836"/>
    <lineage>
        <taxon>Bacteria</taxon>
        <taxon>Pseudomonadati</taxon>
        <taxon>Pseudomonadota</taxon>
        <taxon>Betaproteobacteria</taxon>
        <taxon>Burkholderiales</taxon>
        <taxon>Sphaerotilaceae</taxon>
        <taxon>Azohydromonas</taxon>
    </lineage>
</organism>
<evidence type="ECO:0000313" key="1">
    <source>
        <dbReference type="EMBL" id="NML18704.1"/>
    </source>
</evidence>
<dbReference type="Pfam" id="PF07042">
    <property type="entry name" value="TrfA"/>
    <property type="match status" value="1"/>
</dbReference>
<comment type="caution">
    <text evidence="1">The sequence shown here is derived from an EMBL/GenBank/DDBJ whole genome shotgun (WGS) entry which is preliminary data.</text>
</comment>
<sequence length="284" mass="32394">MPQDRTPPSNPRAPVAAQPTQLPLWHDRVRGLPNPIARSSLFTVGNQNEPRNFYREHRTIQTLAGWVLTVRGEELRQDDEDVFLQLIHLARCQPLGEAVSFTAYSFLKELGWKRSVEGYNRLKASFDRLQFTSIRLSSDTSGSDGFYLYQGALLRKFTGKSADSDEPKAKWTVWLEPEIIKLFGPSTYTQLWWEQRLRLRSALAKYLHSYFSTHEAPYPLKVETLKGLTGSRATRLTDFRKALRVALQQLVNEGFLDNWTIDGSDIVHVTRSTKGKASKVLPAS</sequence>